<dbReference type="Proteomes" id="UP001498398">
    <property type="component" value="Unassembled WGS sequence"/>
</dbReference>
<reference evidence="2 3" key="1">
    <citation type="submission" date="2024-01" db="EMBL/GenBank/DDBJ databases">
        <title>A draft genome for the cacao thread blight pathogen Marasmiellus scandens.</title>
        <authorList>
            <person name="Baruah I.K."/>
            <person name="Leung J."/>
            <person name="Bukari Y."/>
            <person name="Amoako-Attah I."/>
            <person name="Meinhardt L.W."/>
            <person name="Bailey B.A."/>
            <person name="Cohen S.P."/>
        </authorList>
    </citation>
    <scope>NUCLEOTIDE SEQUENCE [LARGE SCALE GENOMIC DNA]</scope>
    <source>
        <strain evidence="2 3">GH-19</strain>
    </source>
</reference>
<evidence type="ECO:0000313" key="2">
    <source>
        <dbReference type="EMBL" id="KAK7441028.1"/>
    </source>
</evidence>
<proteinExistence type="predicted"/>
<dbReference type="EMBL" id="JBANRG010000065">
    <property type="protein sequence ID" value="KAK7441028.1"/>
    <property type="molecule type" value="Genomic_DNA"/>
</dbReference>
<keyword evidence="3" id="KW-1185">Reference proteome</keyword>
<feature type="transmembrane region" description="Helical" evidence="1">
    <location>
        <begin position="61"/>
        <end position="78"/>
    </location>
</feature>
<keyword evidence="1" id="KW-0812">Transmembrane</keyword>
<sequence>MPDWHSDAELVKDTGVFIKLIHVLCGLYVWDVILSLDFDWDVITRKKPFRWPMIFYFADRYLLLFALVGILISFNSTVELDCQALYTFNQLAGNAAVGLASINLSLRTIAVYGNSKPLVIVLVLIILGHWSLILQGVNITAAWDPNARACVIVKTNTKVLAATFVYSMCFDLIVFLLNLYKLYLRRERETASMGASRLGKMIFGDGLIYFFIAFLSNVIATTFMLLNLNPVMSIIFNIPAAIASTIVACAAVRRLSSFKNSSAEVFGTSAHSLQIRGTGPRPVIQPHNPNFSNGVHVQMETFTRAEEDIVGSPSTPSHIDFEDEAHKKERAITGDQFTDYDVEAKAAAL</sequence>
<accession>A0ABR1ITY4</accession>
<feature type="transmembrane region" description="Helical" evidence="1">
    <location>
        <begin position="20"/>
        <end position="40"/>
    </location>
</feature>
<gene>
    <name evidence="2" type="ORF">VKT23_016809</name>
</gene>
<evidence type="ECO:0000313" key="3">
    <source>
        <dbReference type="Proteomes" id="UP001498398"/>
    </source>
</evidence>
<evidence type="ECO:0000256" key="1">
    <source>
        <dbReference type="SAM" id="Phobius"/>
    </source>
</evidence>
<feature type="transmembrane region" description="Helical" evidence="1">
    <location>
        <begin position="159"/>
        <end position="180"/>
    </location>
</feature>
<feature type="transmembrane region" description="Helical" evidence="1">
    <location>
        <begin position="201"/>
        <end position="225"/>
    </location>
</feature>
<comment type="caution">
    <text evidence="2">The sequence shown here is derived from an EMBL/GenBank/DDBJ whole genome shotgun (WGS) entry which is preliminary data.</text>
</comment>
<evidence type="ECO:0008006" key="4">
    <source>
        <dbReference type="Google" id="ProtNLM"/>
    </source>
</evidence>
<feature type="transmembrane region" description="Helical" evidence="1">
    <location>
        <begin position="231"/>
        <end position="252"/>
    </location>
</feature>
<organism evidence="2 3">
    <name type="scientific">Marasmiellus scandens</name>
    <dbReference type="NCBI Taxonomy" id="2682957"/>
    <lineage>
        <taxon>Eukaryota</taxon>
        <taxon>Fungi</taxon>
        <taxon>Dikarya</taxon>
        <taxon>Basidiomycota</taxon>
        <taxon>Agaricomycotina</taxon>
        <taxon>Agaricomycetes</taxon>
        <taxon>Agaricomycetidae</taxon>
        <taxon>Agaricales</taxon>
        <taxon>Marasmiineae</taxon>
        <taxon>Omphalotaceae</taxon>
        <taxon>Marasmiellus</taxon>
    </lineage>
</organism>
<feature type="transmembrane region" description="Helical" evidence="1">
    <location>
        <begin position="118"/>
        <end position="139"/>
    </location>
</feature>
<name>A0ABR1ITY4_9AGAR</name>
<protein>
    <recommendedName>
        <fullName evidence="4">Transmembrane protein</fullName>
    </recommendedName>
</protein>
<feature type="transmembrane region" description="Helical" evidence="1">
    <location>
        <begin position="84"/>
        <end position="106"/>
    </location>
</feature>
<keyword evidence="1" id="KW-0472">Membrane</keyword>
<keyword evidence="1" id="KW-1133">Transmembrane helix</keyword>